<keyword evidence="2" id="KW-1185">Reference proteome</keyword>
<organism evidence="1 2">
    <name type="scientific">Methanobacterium formicicum (strain DSM 3637 / PP1)</name>
    <dbReference type="NCBI Taxonomy" id="1204725"/>
    <lineage>
        <taxon>Archaea</taxon>
        <taxon>Methanobacteriati</taxon>
        <taxon>Methanobacteriota</taxon>
        <taxon>Methanomada group</taxon>
        <taxon>Methanobacteria</taxon>
        <taxon>Methanobacteriales</taxon>
        <taxon>Methanobacteriaceae</taxon>
        <taxon>Methanobacterium</taxon>
    </lineage>
</organism>
<dbReference type="PATRIC" id="fig|1204725.3.peg.718"/>
<dbReference type="EMBL" id="AMPO01000002">
    <property type="protein sequence ID" value="EKF86529.1"/>
    <property type="molecule type" value="Genomic_DNA"/>
</dbReference>
<evidence type="ECO:0000313" key="2">
    <source>
        <dbReference type="Proteomes" id="UP000007360"/>
    </source>
</evidence>
<gene>
    <name evidence="1" type="ORF">A994_03563</name>
</gene>
<protein>
    <submittedName>
        <fullName evidence="1">Uncharacterized protein</fullName>
    </submittedName>
</protein>
<comment type="caution">
    <text evidence="1">The sequence shown here is derived from an EMBL/GenBank/DDBJ whole genome shotgun (WGS) entry which is preliminary data.</text>
</comment>
<proteinExistence type="predicted"/>
<dbReference type="RefSeq" id="WP_004029920.1">
    <property type="nucleotide sequence ID" value="NZ_AMPO01000002.1"/>
</dbReference>
<dbReference type="OrthoDB" id="380247at2157"/>
<name>K2RDV4_METFP</name>
<dbReference type="Proteomes" id="UP000007360">
    <property type="component" value="Unassembled WGS sequence"/>
</dbReference>
<sequence>MRKEITLEMDPELLEKIESSPFKMEDLFDLACILSIETNSIIKLREIHQKKLKMKSKIRQEQNEIYHDLEKARKDKSLILNKYKGFYHNMPLFEAVVDENDPDLFIVEESEYSYRIDHVNFLIDSCLSEIQFMDKFDE</sequence>
<dbReference type="AlphaFoldDB" id="K2RDV4"/>
<reference evidence="1 2" key="1">
    <citation type="journal article" date="2012" name="J. Bacteriol.">
        <title>Draft genome sequence of Methanobacterium formicicum DSM 3637, an archaebacterium isolated from the methane producer amoeba Pelomyxa palustris.</title>
        <authorList>
            <person name="Gutierrez G."/>
        </authorList>
    </citation>
    <scope>NUCLEOTIDE SEQUENCE [LARGE SCALE GENOMIC DNA]</scope>
    <source>
        <strain evidence="2">DSM 3637 / PP1</strain>
    </source>
</reference>
<accession>K2RDV4</accession>
<evidence type="ECO:0000313" key="1">
    <source>
        <dbReference type="EMBL" id="EKF86529.1"/>
    </source>
</evidence>